<evidence type="ECO:0000313" key="2">
    <source>
        <dbReference type="EMBL" id="GMA19607.1"/>
    </source>
</evidence>
<dbReference type="EMBL" id="BSUJ01000001">
    <property type="protein sequence ID" value="GMA19607.1"/>
    <property type="molecule type" value="Genomic_DNA"/>
</dbReference>
<dbReference type="PANTHER" id="PTHR13504">
    <property type="entry name" value="FIDO DOMAIN-CONTAINING PROTEIN DDB_G0283145"/>
    <property type="match status" value="1"/>
</dbReference>
<dbReference type="InterPro" id="IPR040198">
    <property type="entry name" value="Fido_containing"/>
</dbReference>
<proteinExistence type="predicted"/>
<dbReference type="InterPro" id="IPR036597">
    <property type="entry name" value="Fido-like_dom_sf"/>
</dbReference>
<feature type="domain" description="Fido" evidence="1">
    <location>
        <begin position="123"/>
        <end position="272"/>
    </location>
</feature>
<gene>
    <name evidence="2" type="ORF">GCM10025862_16280</name>
</gene>
<dbReference type="InterPro" id="IPR003812">
    <property type="entry name" value="Fido"/>
</dbReference>
<reference evidence="3" key="1">
    <citation type="journal article" date="2019" name="Int. J. Syst. Evol. Microbiol.">
        <title>The Global Catalogue of Microorganisms (GCM) 10K type strain sequencing project: providing services to taxonomists for standard genome sequencing and annotation.</title>
        <authorList>
            <consortium name="The Broad Institute Genomics Platform"/>
            <consortium name="The Broad Institute Genome Sequencing Center for Infectious Disease"/>
            <person name="Wu L."/>
            <person name="Ma J."/>
        </authorList>
    </citation>
    <scope>NUCLEOTIDE SEQUENCE [LARGE SCALE GENOMIC DNA]</scope>
    <source>
        <strain evidence="3">NBRC 105830</strain>
    </source>
</reference>
<dbReference type="Pfam" id="PF13784">
    <property type="entry name" value="Fic_N"/>
    <property type="match status" value="1"/>
</dbReference>
<sequence>MSSRAKIAAASGAYRSAVVPAIAEYVPSLPTDLAADAEEAIADLSRFDAYARSVLGADSPTLGPMSSILLRTESTSSSQIENLTVGARQLALAEIDQSTSGNAQAVVANVRAMEAALELADQLDERAVLTMQAELLRAQPGWEQHAGRYRDGLVWVGTSNITPRGASYVAPQPEHVPTAMADLMRFMRRDDLPVLVQVAVAHAQFETIHPFADGNGRTGRAIVHALLRAKGVLLSTTAPVSAGLLKNTDGYFEALSAYRVGDARPIVERFADASRFAASSGARLVDDLAAQVVEARQRLTGLRPQAAAWRVVPHLVGHPVVNANLLTSALGLNQMAAQRALAQLTDAGVLEERTGKQRNRIWQHPGIIEVLDVYAQQLRRT</sequence>
<name>A0ABQ6HNQ7_9MICO</name>
<keyword evidence="3" id="KW-1185">Reference proteome</keyword>
<protein>
    <submittedName>
        <fullName evidence="2">Fic family protein</fullName>
    </submittedName>
</protein>
<comment type="caution">
    <text evidence="2">The sequence shown here is derived from an EMBL/GenBank/DDBJ whole genome shotgun (WGS) entry which is preliminary data.</text>
</comment>
<dbReference type="RefSeq" id="WP_241445235.1">
    <property type="nucleotide sequence ID" value="NZ_BSUJ01000001.1"/>
</dbReference>
<evidence type="ECO:0000313" key="3">
    <source>
        <dbReference type="Proteomes" id="UP001157109"/>
    </source>
</evidence>
<evidence type="ECO:0000259" key="1">
    <source>
        <dbReference type="PROSITE" id="PS51459"/>
    </source>
</evidence>
<dbReference type="Proteomes" id="UP001157109">
    <property type="component" value="Unassembled WGS sequence"/>
</dbReference>
<dbReference type="Gene3D" id="1.10.3290.10">
    <property type="entry name" value="Fido-like domain"/>
    <property type="match status" value="1"/>
</dbReference>
<accession>A0ABQ6HNQ7</accession>
<dbReference type="PANTHER" id="PTHR13504:SF38">
    <property type="entry name" value="FIDO DOMAIN-CONTAINING PROTEIN"/>
    <property type="match status" value="1"/>
</dbReference>
<dbReference type="InterPro" id="IPR025758">
    <property type="entry name" value="Fic/DOC_N"/>
</dbReference>
<organism evidence="2 3">
    <name type="scientific">Arsenicicoccus piscis</name>
    <dbReference type="NCBI Taxonomy" id="673954"/>
    <lineage>
        <taxon>Bacteria</taxon>
        <taxon>Bacillati</taxon>
        <taxon>Actinomycetota</taxon>
        <taxon>Actinomycetes</taxon>
        <taxon>Micrococcales</taxon>
        <taxon>Intrasporangiaceae</taxon>
        <taxon>Arsenicicoccus</taxon>
    </lineage>
</organism>
<dbReference type="SUPFAM" id="SSF140931">
    <property type="entry name" value="Fic-like"/>
    <property type="match status" value="1"/>
</dbReference>
<dbReference type="Pfam" id="PF02661">
    <property type="entry name" value="Fic"/>
    <property type="match status" value="1"/>
</dbReference>
<dbReference type="PROSITE" id="PS51459">
    <property type="entry name" value="FIDO"/>
    <property type="match status" value="1"/>
</dbReference>